<sequence length="204" mass="23376">MESNQTIPGDFQLAAKRRLGAKRALGRLEDLGIANDLEIRGYLANRGLSLSEVTTDIARARTFFTAISAEATTGLRDIHNDMAAQRNVVVLITHLIVGNHFQFWLHHADQNNQRQLKDDAYLKQMDLLFIMLEKFGLLVLTMQPMKPFGVYYTIRAPILDNLPFSIFMELVWLVDRQNKGSEECQVEEKKFAKMEFGTQLFLIE</sequence>
<dbReference type="CTD" id="78776158"/>
<proteinExistence type="predicted"/>
<organism evidence="1 2">
    <name type="scientific">Caenorhabditis remanei</name>
    <name type="common">Caenorhabditis vulgaris</name>
    <dbReference type="NCBI Taxonomy" id="31234"/>
    <lineage>
        <taxon>Eukaryota</taxon>
        <taxon>Metazoa</taxon>
        <taxon>Ecdysozoa</taxon>
        <taxon>Nematoda</taxon>
        <taxon>Chromadorea</taxon>
        <taxon>Rhabditida</taxon>
        <taxon>Rhabditina</taxon>
        <taxon>Rhabditomorpha</taxon>
        <taxon>Rhabditoidea</taxon>
        <taxon>Rhabditidae</taxon>
        <taxon>Peloderinae</taxon>
        <taxon>Caenorhabditis</taxon>
    </lineage>
</organism>
<dbReference type="KEGG" id="crq:GCK72_015751"/>
<reference evidence="1 2" key="1">
    <citation type="submission" date="2019-12" db="EMBL/GenBank/DDBJ databases">
        <title>Chromosome-level assembly of the Caenorhabditis remanei genome.</title>
        <authorList>
            <person name="Teterina A.A."/>
            <person name="Willis J.H."/>
            <person name="Phillips P.C."/>
        </authorList>
    </citation>
    <scope>NUCLEOTIDE SEQUENCE [LARGE SCALE GENOMIC DNA]</scope>
    <source>
        <strain evidence="1 2">PX506</strain>
        <tissue evidence="1">Whole organism</tissue>
    </source>
</reference>
<accession>A0A6A5GVV5</accession>
<dbReference type="Proteomes" id="UP000483820">
    <property type="component" value="Chromosome IV"/>
</dbReference>
<gene>
    <name evidence="1" type="ORF">GCK72_015751</name>
</gene>
<evidence type="ECO:0000313" key="2">
    <source>
        <dbReference type="Proteomes" id="UP000483820"/>
    </source>
</evidence>
<protein>
    <submittedName>
        <fullName evidence="1">Uncharacterized protein</fullName>
    </submittedName>
</protein>
<evidence type="ECO:0000313" key="1">
    <source>
        <dbReference type="EMBL" id="KAF1759287.1"/>
    </source>
</evidence>
<dbReference type="GeneID" id="78776158"/>
<dbReference type="RefSeq" id="XP_053585880.1">
    <property type="nucleotide sequence ID" value="XM_053731108.1"/>
</dbReference>
<comment type="caution">
    <text evidence="1">The sequence shown here is derived from an EMBL/GenBank/DDBJ whole genome shotgun (WGS) entry which is preliminary data.</text>
</comment>
<dbReference type="AlphaFoldDB" id="A0A6A5GVV5"/>
<name>A0A6A5GVV5_CAERE</name>
<dbReference type="EMBL" id="WUAV01000004">
    <property type="protein sequence ID" value="KAF1759287.1"/>
    <property type="molecule type" value="Genomic_DNA"/>
</dbReference>